<protein>
    <submittedName>
        <fullName evidence="2">Alpha-beta hydrolase superfamily lysophospholipase</fullName>
    </submittedName>
</protein>
<organism evidence="2 3">
    <name type="scientific">Sinimarinibacterium flocculans</name>
    <dbReference type="NCBI Taxonomy" id="985250"/>
    <lineage>
        <taxon>Bacteria</taxon>
        <taxon>Pseudomonadati</taxon>
        <taxon>Pseudomonadota</taxon>
        <taxon>Gammaproteobacteria</taxon>
        <taxon>Nevskiales</taxon>
        <taxon>Nevskiaceae</taxon>
        <taxon>Sinimarinibacterium</taxon>
    </lineage>
</organism>
<proteinExistence type="predicted"/>
<dbReference type="AlphaFoldDB" id="A0A318E7X9"/>
<dbReference type="PANTHER" id="PTHR43194">
    <property type="entry name" value="HYDROLASE ALPHA/BETA FOLD FAMILY"/>
    <property type="match status" value="1"/>
</dbReference>
<dbReference type="GO" id="GO:0016787">
    <property type="term" value="F:hydrolase activity"/>
    <property type="evidence" value="ECO:0007669"/>
    <property type="project" value="UniProtKB-KW"/>
</dbReference>
<gene>
    <name evidence="2" type="ORF">C8D93_10698</name>
</gene>
<accession>A0A318E7X9</accession>
<keyword evidence="3" id="KW-1185">Reference proteome</keyword>
<sequence length="270" mass="30504">MRLEVLSRLPQHDDGRPPLLFVHGAWHGAWCWDEHFLPYFAEHGWPAYALSLRGHGNSEGRDKLRWTRIDDYVDDVAQVADTLPRRPVVIGHSMGGCVVQRYLEDHDAPAAAILASVPPAGVLPTVLRLIRRHPLTFLQMNLRLSLWPMVDAPHKAREHFFSPDLPAADLDRYAAKLQDESYLGFLDMLAFARPRPARVRRVPLLVLGAEQDTVFLSQQVRDTARAYDVEPQLIDGLAHDVMLDTRWREAADGLRAWLDVHTGPASAARS</sequence>
<comment type="caution">
    <text evidence="2">The sequence shown here is derived from an EMBL/GenBank/DDBJ whole genome shotgun (WGS) entry which is preliminary data.</text>
</comment>
<dbReference type="InterPro" id="IPR050228">
    <property type="entry name" value="Carboxylesterase_BioH"/>
</dbReference>
<keyword evidence="2" id="KW-0378">Hydrolase</keyword>
<dbReference type="InterPro" id="IPR029058">
    <property type="entry name" value="AB_hydrolase_fold"/>
</dbReference>
<reference evidence="2 3" key="1">
    <citation type="submission" date="2018-04" db="EMBL/GenBank/DDBJ databases">
        <title>Genomic Encyclopedia of Type Strains, Phase IV (KMG-IV): sequencing the most valuable type-strain genomes for metagenomic binning, comparative biology and taxonomic classification.</title>
        <authorList>
            <person name="Goeker M."/>
        </authorList>
    </citation>
    <scope>NUCLEOTIDE SEQUENCE [LARGE SCALE GENOMIC DNA]</scope>
    <source>
        <strain evidence="2 3">DSM 104150</strain>
    </source>
</reference>
<feature type="domain" description="AB hydrolase-1" evidence="1">
    <location>
        <begin position="19"/>
        <end position="249"/>
    </location>
</feature>
<dbReference type="EMBL" id="QICN01000006">
    <property type="protein sequence ID" value="PXV67121.1"/>
    <property type="molecule type" value="Genomic_DNA"/>
</dbReference>
<dbReference type="OrthoDB" id="9806902at2"/>
<dbReference type="Gene3D" id="3.40.50.1820">
    <property type="entry name" value="alpha/beta hydrolase"/>
    <property type="match status" value="1"/>
</dbReference>
<dbReference type="InterPro" id="IPR000073">
    <property type="entry name" value="AB_hydrolase_1"/>
</dbReference>
<dbReference type="Pfam" id="PF12697">
    <property type="entry name" value="Abhydrolase_6"/>
    <property type="match status" value="1"/>
</dbReference>
<evidence type="ECO:0000259" key="1">
    <source>
        <dbReference type="Pfam" id="PF12697"/>
    </source>
</evidence>
<name>A0A318E7X9_9GAMM</name>
<dbReference type="Proteomes" id="UP000248330">
    <property type="component" value="Unassembled WGS sequence"/>
</dbReference>
<dbReference type="SUPFAM" id="SSF53474">
    <property type="entry name" value="alpha/beta-Hydrolases"/>
    <property type="match status" value="1"/>
</dbReference>
<dbReference type="RefSeq" id="WP_110265440.1">
    <property type="nucleotide sequence ID" value="NZ_CAKZQT010000001.1"/>
</dbReference>
<dbReference type="PANTHER" id="PTHR43194:SF2">
    <property type="entry name" value="PEROXISOMAL MEMBRANE PROTEIN LPX1"/>
    <property type="match status" value="1"/>
</dbReference>
<evidence type="ECO:0000313" key="3">
    <source>
        <dbReference type="Proteomes" id="UP000248330"/>
    </source>
</evidence>
<evidence type="ECO:0000313" key="2">
    <source>
        <dbReference type="EMBL" id="PXV67121.1"/>
    </source>
</evidence>